<dbReference type="RefSeq" id="WP_048847534.1">
    <property type="nucleotide sequence ID" value="NZ_BALE01000010.1"/>
</dbReference>
<comment type="caution">
    <text evidence="3">The sequence shown here is derived from an EMBL/GenBank/DDBJ whole genome shotgun (WGS) entry which is preliminary data.</text>
</comment>
<feature type="transmembrane region" description="Helical" evidence="1">
    <location>
        <begin position="245"/>
        <end position="262"/>
    </location>
</feature>
<feature type="domain" description="EamA" evidence="2">
    <location>
        <begin position="10"/>
        <end position="139"/>
    </location>
</feature>
<accession>A0A0D6MJQ0</accession>
<evidence type="ECO:0000313" key="3">
    <source>
        <dbReference type="EMBL" id="GAN53503.1"/>
    </source>
</evidence>
<evidence type="ECO:0000259" key="2">
    <source>
        <dbReference type="Pfam" id="PF00892"/>
    </source>
</evidence>
<feature type="transmembrane region" description="Helical" evidence="1">
    <location>
        <begin position="97"/>
        <end position="117"/>
    </location>
</feature>
<keyword evidence="1" id="KW-0812">Transmembrane</keyword>
<proteinExistence type="predicted"/>
<feature type="transmembrane region" description="Helical" evidence="1">
    <location>
        <begin position="68"/>
        <end position="85"/>
    </location>
</feature>
<dbReference type="AlphaFoldDB" id="A0A0D6MJQ0"/>
<dbReference type="STRING" id="1231623.Tasa_010_050"/>
<dbReference type="Proteomes" id="UP000032679">
    <property type="component" value="Unassembled WGS sequence"/>
</dbReference>
<dbReference type="GO" id="GO:0016020">
    <property type="term" value="C:membrane"/>
    <property type="evidence" value="ECO:0007669"/>
    <property type="project" value="InterPro"/>
</dbReference>
<gene>
    <name evidence="3" type="ORF">Tasa_010_050</name>
</gene>
<keyword evidence="1" id="KW-1133">Transmembrane helix</keyword>
<organism evidence="3 4">
    <name type="scientific">Tanticharoenia sakaeratensis NBRC 103193</name>
    <dbReference type="NCBI Taxonomy" id="1231623"/>
    <lineage>
        <taxon>Bacteria</taxon>
        <taxon>Pseudomonadati</taxon>
        <taxon>Pseudomonadota</taxon>
        <taxon>Alphaproteobacteria</taxon>
        <taxon>Acetobacterales</taxon>
        <taxon>Acetobacteraceae</taxon>
        <taxon>Tanticharoenia</taxon>
    </lineage>
</organism>
<reference evidence="3 4" key="1">
    <citation type="submission" date="2012-10" db="EMBL/GenBank/DDBJ databases">
        <title>Genome sequencing of Tanticharoenia sakaeratensis NBRC 103193.</title>
        <authorList>
            <person name="Azuma Y."/>
            <person name="Hadano H."/>
            <person name="Hirakawa H."/>
            <person name="Matsushita K."/>
        </authorList>
    </citation>
    <scope>NUCLEOTIDE SEQUENCE [LARGE SCALE GENOMIC DNA]</scope>
    <source>
        <strain evidence="3 4">NBRC 103193</strain>
    </source>
</reference>
<dbReference type="InterPro" id="IPR052756">
    <property type="entry name" value="Alkyne_AA_exporter"/>
</dbReference>
<dbReference type="Pfam" id="PF00892">
    <property type="entry name" value="EamA"/>
    <property type="match status" value="2"/>
</dbReference>
<feature type="transmembrane region" description="Helical" evidence="1">
    <location>
        <begin position="219"/>
        <end position="238"/>
    </location>
</feature>
<dbReference type="PANTHER" id="PTHR12715:SF4">
    <property type="entry name" value="EAMA DOMAIN-CONTAINING PROTEIN"/>
    <property type="match status" value="1"/>
</dbReference>
<evidence type="ECO:0000313" key="4">
    <source>
        <dbReference type="Proteomes" id="UP000032679"/>
    </source>
</evidence>
<dbReference type="EMBL" id="BALE01000010">
    <property type="protein sequence ID" value="GAN53503.1"/>
    <property type="molecule type" value="Genomic_DNA"/>
</dbReference>
<dbReference type="PANTHER" id="PTHR12715">
    <property type="entry name" value="TRANSPORTER, DRUG/METABOLITE EXPORTER FAMILY"/>
    <property type="match status" value="1"/>
</dbReference>
<feature type="transmembrane region" description="Helical" evidence="1">
    <location>
        <begin position="147"/>
        <end position="168"/>
    </location>
</feature>
<keyword evidence="4" id="KW-1185">Reference proteome</keyword>
<dbReference type="SUPFAM" id="SSF103481">
    <property type="entry name" value="Multidrug resistance efflux transporter EmrE"/>
    <property type="match status" value="2"/>
</dbReference>
<dbReference type="InterPro" id="IPR037185">
    <property type="entry name" value="EmrE-like"/>
</dbReference>
<sequence>MSHSTGRSVALVASIAILSWASAYPVVRIALRDMPPIPLAALRYAIAAVLALAWLAWTRPTPPRLSDIPQFLASGAIGITLYNILFNQGEVTVSSGAASLLISAAPLMAGVLATIFLGERMPAWGWIGSLLSFAGVAMIAQGQAGGLALGSGASLVFGAAVCGAVYTVLQKGLVRRYGALPTIAYILIVGAVLLAPWLPEALSDYTRASCTSRFSVMELGIFPAAIGYAAWGAVIGRLGAARGAIFLYLLPPVTMVLAFGLTGEVPTLRTLLGGAIVMAGVIMTNTLGRGSRVRTA</sequence>
<feature type="transmembrane region" description="Helical" evidence="1">
    <location>
        <begin position="180"/>
        <end position="199"/>
    </location>
</feature>
<protein>
    <recommendedName>
        <fullName evidence="2">EamA domain-containing protein</fullName>
    </recommendedName>
</protein>
<dbReference type="InterPro" id="IPR000620">
    <property type="entry name" value="EamA_dom"/>
</dbReference>
<evidence type="ECO:0000256" key="1">
    <source>
        <dbReference type="SAM" id="Phobius"/>
    </source>
</evidence>
<name>A0A0D6MJQ0_9PROT</name>
<feature type="transmembrane region" description="Helical" evidence="1">
    <location>
        <begin position="39"/>
        <end position="56"/>
    </location>
</feature>
<dbReference type="OrthoDB" id="9809509at2"/>
<feature type="transmembrane region" description="Helical" evidence="1">
    <location>
        <begin position="268"/>
        <end position="288"/>
    </location>
</feature>
<feature type="domain" description="EamA" evidence="2">
    <location>
        <begin position="151"/>
        <end position="285"/>
    </location>
</feature>
<keyword evidence="1" id="KW-0472">Membrane</keyword>